<accession>A0ABS7I3Q4</accession>
<dbReference type="PANTHER" id="PTHR35561">
    <property type="entry name" value="RNA 2',3'-CYCLIC PHOSPHODIESTERASE"/>
    <property type="match status" value="1"/>
</dbReference>
<evidence type="ECO:0000256" key="2">
    <source>
        <dbReference type="HAMAP-Rule" id="MF_01940"/>
    </source>
</evidence>
<dbReference type="Gene3D" id="3.90.1140.10">
    <property type="entry name" value="Cyclic phosphodiesterase"/>
    <property type="match status" value="1"/>
</dbReference>
<evidence type="ECO:0000256" key="1">
    <source>
        <dbReference type="ARBA" id="ARBA00022801"/>
    </source>
</evidence>
<evidence type="ECO:0000313" key="4">
    <source>
        <dbReference type="EMBL" id="MBX4335323.1"/>
    </source>
</evidence>
<comment type="caution">
    <text evidence="4">The sequence shown here is derived from an EMBL/GenBank/DDBJ whole genome shotgun (WGS) entry which is preliminary data.</text>
</comment>
<dbReference type="EC" id="3.1.4.58" evidence="2"/>
<dbReference type="Proteomes" id="UP000746918">
    <property type="component" value="Unassembled WGS sequence"/>
</dbReference>
<sequence length="182" mass="20835">MSRLFSALQIPQQTTQALISLQDGLPKAQWINPQNFHVTLSFFGEVENFLENELMRAFETIKLSSFILQTKGFEVFGSKNAPHSLVVRIAPCEALNLLHEQMQTIRNRLGFPAEERQFIPHITLARLLDINPKDLPFYLSSRGDFSFAPFEINHFVLLLSPSPSSDTLYKVKGSWMLQNKRV</sequence>
<gene>
    <name evidence="4" type="primary">thpR</name>
    <name evidence="4" type="ORF">K3248_01685</name>
</gene>
<dbReference type="Pfam" id="PF02834">
    <property type="entry name" value="LigT_PEase"/>
    <property type="match status" value="2"/>
</dbReference>
<dbReference type="HAMAP" id="MF_01940">
    <property type="entry name" value="RNA_CPDase"/>
    <property type="match status" value="1"/>
</dbReference>
<dbReference type="NCBIfam" id="TIGR02258">
    <property type="entry name" value="2_5_ligase"/>
    <property type="match status" value="1"/>
</dbReference>
<dbReference type="EMBL" id="JAIFRO010000002">
    <property type="protein sequence ID" value="MBX4335323.1"/>
    <property type="molecule type" value="Genomic_DNA"/>
</dbReference>
<feature type="active site" description="Proton acceptor" evidence="2">
    <location>
        <position position="121"/>
    </location>
</feature>
<evidence type="ECO:0000313" key="5">
    <source>
        <dbReference type="Proteomes" id="UP000746918"/>
    </source>
</evidence>
<feature type="domain" description="Phosphoesterase HXTX" evidence="3">
    <location>
        <begin position="9"/>
        <end position="83"/>
    </location>
</feature>
<dbReference type="InterPro" id="IPR014051">
    <property type="entry name" value="Phosphoesterase_HXTX"/>
</dbReference>
<keyword evidence="5" id="KW-1185">Reference proteome</keyword>
<feature type="short sequence motif" description="HXTX 2" evidence="2">
    <location>
        <begin position="121"/>
        <end position="124"/>
    </location>
</feature>
<proteinExistence type="inferred from homology"/>
<dbReference type="RefSeq" id="WP_220716638.1">
    <property type="nucleotide sequence ID" value="NZ_JAIFRO010000002.1"/>
</dbReference>
<comment type="catalytic activity">
    <reaction evidence="2">
        <text>a 3'-end 2',3'-cyclophospho-ribonucleotide-RNA + H2O = a 3'-end 2'-phospho-ribonucleotide-RNA + H(+)</text>
        <dbReference type="Rhea" id="RHEA:11828"/>
        <dbReference type="Rhea" id="RHEA-COMP:10464"/>
        <dbReference type="Rhea" id="RHEA-COMP:17353"/>
        <dbReference type="ChEBI" id="CHEBI:15377"/>
        <dbReference type="ChEBI" id="CHEBI:15378"/>
        <dbReference type="ChEBI" id="CHEBI:83064"/>
        <dbReference type="ChEBI" id="CHEBI:173113"/>
        <dbReference type="EC" id="3.1.4.58"/>
    </reaction>
</comment>
<reference evidence="4 5" key="1">
    <citation type="submission" date="2021-08" db="EMBL/GenBank/DDBJ databases">
        <title>Bartonella raoulti 094 sp. nov.</title>
        <authorList>
            <person name="Zgheib R."/>
            <person name="Hammoud A."/>
        </authorList>
    </citation>
    <scope>NUCLEOTIDE SEQUENCE [LARGE SCALE GENOMIC DNA]</scope>
    <source>
        <strain evidence="4 5">094</strain>
    </source>
</reference>
<name>A0ABS7I3Q4_9HYPH</name>
<organism evidence="4 5">
    <name type="scientific">Bartonella raoultii</name>
    <dbReference type="NCBI Taxonomy" id="1457020"/>
    <lineage>
        <taxon>Bacteria</taxon>
        <taxon>Pseudomonadati</taxon>
        <taxon>Pseudomonadota</taxon>
        <taxon>Alphaproteobacteria</taxon>
        <taxon>Hyphomicrobiales</taxon>
        <taxon>Bartonellaceae</taxon>
        <taxon>Bartonella</taxon>
    </lineage>
</organism>
<dbReference type="SUPFAM" id="SSF55144">
    <property type="entry name" value="LigT-like"/>
    <property type="match status" value="1"/>
</dbReference>
<protein>
    <recommendedName>
        <fullName evidence="2">RNA 2',3'-cyclic phosphodiesterase</fullName>
        <shortName evidence="2">RNA 2',3'-CPDase</shortName>
        <ecNumber evidence="2">3.1.4.58</ecNumber>
    </recommendedName>
</protein>
<keyword evidence="1 2" id="KW-0378">Hydrolase</keyword>
<comment type="function">
    <text evidence="2">Hydrolyzes RNA 2',3'-cyclic phosphodiester to an RNA 2'-phosphomonoester.</text>
</comment>
<dbReference type="PANTHER" id="PTHR35561:SF1">
    <property type="entry name" value="RNA 2',3'-CYCLIC PHOSPHODIESTERASE"/>
    <property type="match status" value="1"/>
</dbReference>
<dbReference type="InterPro" id="IPR004175">
    <property type="entry name" value="RNA_CPDase"/>
</dbReference>
<feature type="short sequence motif" description="HXTX 1" evidence="2">
    <location>
        <begin position="37"/>
        <end position="40"/>
    </location>
</feature>
<comment type="similarity">
    <text evidence="2">Belongs to the 2H phosphoesterase superfamily. ThpR family.</text>
</comment>
<feature type="domain" description="Phosphoesterase HXTX" evidence="3">
    <location>
        <begin position="93"/>
        <end position="162"/>
    </location>
</feature>
<evidence type="ECO:0000259" key="3">
    <source>
        <dbReference type="Pfam" id="PF02834"/>
    </source>
</evidence>
<dbReference type="InterPro" id="IPR009097">
    <property type="entry name" value="Cyclic_Pdiesterase"/>
</dbReference>
<feature type="active site" description="Proton donor" evidence="2">
    <location>
        <position position="37"/>
    </location>
</feature>